<dbReference type="InterPro" id="IPR036249">
    <property type="entry name" value="Thioredoxin-like_sf"/>
</dbReference>
<dbReference type="InterPro" id="IPR000866">
    <property type="entry name" value="AhpC/TSA"/>
</dbReference>
<evidence type="ECO:0008006" key="9">
    <source>
        <dbReference type="Google" id="ProtNLM"/>
    </source>
</evidence>
<comment type="caution">
    <text evidence="7">The sequence shown here is derived from an EMBL/GenBank/DDBJ whole genome shotgun (WGS) entry which is preliminary data.</text>
</comment>
<keyword evidence="1" id="KW-0949">S-adenosyl-L-methionine</keyword>
<feature type="domain" description="Thioredoxin" evidence="5">
    <location>
        <begin position="340"/>
        <end position="495"/>
    </location>
</feature>
<dbReference type="GO" id="GO:0016491">
    <property type="term" value="F:oxidoreductase activity"/>
    <property type="evidence" value="ECO:0007669"/>
    <property type="project" value="InterPro"/>
</dbReference>
<dbReference type="AlphaFoldDB" id="A0A8J8PHL9"/>
<dbReference type="SUPFAM" id="SSF102114">
    <property type="entry name" value="Radical SAM enzymes"/>
    <property type="match status" value="1"/>
</dbReference>
<organism evidence="7 8">
    <name type="scientific">Candidatus Methanomassiliicoccus intestinalis</name>
    <dbReference type="NCBI Taxonomy" id="1406512"/>
    <lineage>
        <taxon>Archaea</taxon>
        <taxon>Methanobacteriati</taxon>
        <taxon>Thermoplasmatota</taxon>
        <taxon>Thermoplasmata</taxon>
        <taxon>Methanomassiliicoccales</taxon>
        <taxon>Methanomassiliicoccaceae</taxon>
        <taxon>Methanomassiliicoccus</taxon>
    </lineage>
</organism>
<evidence type="ECO:0000256" key="1">
    <source>
        <dbReference type="ARBA" id="ARBA00022691"/>
    </source>
</evidence>
<feature type="domain" description="Radical SAM core" evidence="6">
    <location>
        <begin position="55"/>
        <end position="269"/>
    </location>
</feature>
<dbReference type="PROSITE" id="PS51918">
    <property type="entry name" value="RADICAL_SAM"/>
    <property type="match status" value="1"/>
</dbReference>
<proteinExistence type="predicted"/>
<gene>
    <name evidence="7" type="ORF">A3207_00365</name>
</gene>
<dbReference type="PANTHER" id="PTHR43726:SF1">
    <property type="entry name" value="BIOTIN SYNTHASE"/>
    <property type="match status" value="1"/>
</dbReference>
<accession>A0A8J8PHL9</accession>
<dbReference type="PANTHER" id="PTHR43726">
    <property type="entry name" value="3-METHYLORNITHINE SYNTHASE"/>
    <property type="match status" value="1"/>
</dbReference>
<evidence type="ECO:0000259" key="5">
    <source>
        <dbReference type="PROSITE" id="PS51352"/>
    </source>
</evidence>
<keyword evidence="3" id="KW-0408">Iron</keyword>
<evidence type="ECO:0000256" key="2">
    <source>
        <dbReference type="ARBA" id="ARBA00022723"/>
    </source>
</evidence>
<dbReference type="InterPro" id="IPR007197">
    <property type="entry name" value="rSAM"/>
</dbReference>
<sequence length="496" mass="56139">MDAEIKLLIDNAKSTALSNGMVDRSTLKKLLELKPGSEECEYLGKASREVMIKHTGGYVRIGSSIGVDIAPCPMNCQFCSLGEEWGLVTETHILTDDQILSLAKSVVDKGFTQITLRTTEYFSHQKLCQLGRKIRAAIPGDYMLTANTGEVTTKMADELFYSGFTGMYHTLRLREGIDTPFDPQTRIDSINSIQDSKLMHTVGIEPIGSEHTDDEILDMIENFRNLDLVSVCIMKRVNVAGTPLSRYAEISDDRFAQIVAVARIAGGLRWGVATHPVIPKTLEYGANHITVETGANPRDDLQQIECWEPYNHQEAMKLIIDSGLKLGQASRDGLYERISLKTGDSVPKIRSESTHGRFDLSERIRNGPVMLYFYPQEYRHISQEYEKDLNRHFDDFVKRNIALVCINDESVESHKTLVKNIDSRYEHISDTDMKIAKDYESYIIRDSSEDSIGKTNRELFLIDTDAKLKYHWRARLADETIPVDCLISQIDEALRL</sequence>
<dbReference type="InterPro" id="IPR058240">
    <property type="entry name" value="rSAM_sf"/>
</dbReference>
<dbReference type="Gene3D" id="3.40.30.10">
    <property type="entry name" value="Glutaredoxin"/>
    <property type="match status" value="1"/>
</dbReference>
<protein>
    <recommendedName>
        <fullName evidence="9">Radical SAM core domain-containing protein</fullName>
    </recommendedName>
</protein>
<reference evidence="7" key="1">
    <citation type="submission" date="2016-03" db="EMBL/GenBank/DDBJ databases">
        <authorList>
            <person name="Borrel G."/>
            <person name="Mccann A."/>
            <person name="O'Toole P.W."/>
        </authorList>
    </citation>
    <scope>NUCLEOTIDE SEQUENCE</scope>
    <source>
        <strain evidence="7">183</strain>
    </source>
</reference>
<keyword evidence="4" id="KW-0411">Iron-sulfur</keyword>
<evidence type="ECO:0000313" key="8">
    <source>
        <dbReference type="Proteomes" id="UP000752814"/>
    </source>
</evidence>
<evidence type="ECO:0000256" key="3">
    <source>
        <dbReference type="ARBA" id="ARBA00023004"/>
    </source>
</evidence>
<evidence type="ECO:0000313" key="7">
    <source>
        <dbReference type="EMBL" id="TQS84533.1"/>
    </source>
</evidence>
<dbReference type="GO" id="GO:0016209">
    <property type="term" value="F:antioxidant activity"/>
    <property type="evidence" value="ECO:0007669"/>
    <property type="project" value="InterPro"/>
</dbReference>
<dbReference type="PROSITE" id="PS51352">
    <property type="entry name" value="THIOREDOXIN_2"/>
    <property type="match status" value="1"/>
</dbReference>
<dbReference type="GO" id="GO:0051536">
    <property type="term" value="F:iron-sulfur cluster binding"/>
    <property type="evidence" value="ECO:0007669"/>
    <property type="project" value="UniProtKB-KW"/>
</dbReference>
<name>A0A8J8PHL9_9ARCH</name>
<dbReference type="InterPro" id="IPR013766">
    <property type="entry name" value="Thioredoxin_domain"/>
</dbReference>
<dbReference type="Pfam" id="PF00578">
    <property type="entry name" value="AhpC-TSA"/>
    <property type="match status" value="1"/>
</dbReference>
<dbReference type="InterPro" id="IPR034422">
    <property type="entry name" value="HydE/PylB-like"/>
</dbReference>
<keyword evidence="2" id="KW-0479">Metal-binding</keyword>
<evidence type="ECO:0000259" key="6">
    <source>
        <dbReference type="PROSITE" id="PS51918"/>
    </source>
</evidence>
<dbReference type="Gene3D" id="3.20.20.70">
    <property type="entry name" value="Aldolase class I"/>
    <property type="match status" value="1"/>
</dbReference>
<dbReference type="Proteomes" id="UP000752814">
    <property type="component" value="Unassembled WGS sequence"/>
</dbReference>
<dbReference type="EMBL" id="LVVT01000001">
    <property type="protein sequence ID" value="TQS84533.1"/>
    <property type="molecule type" value="Genomic_DNA"/>
</dbReference>
<dbReference type="RefSeq" id="WP_400256345.1">
    <property type="nucleotide sequence ID" value="NZ_CAYAYE010000029.1"/>
</dbReference>
<dbReference type="SUPFAM" id="SSF52833">
    <property type="entry name" value="Thioredoxin-like"/>
    <property type="match status" value="1"/>
</dbReference>
<dbReference type="GO" id="GO:0046872">
    <property type="term" value="F:metal ion binding"/>
    <property type="evidence" value="ECO:0007669"/>
    <property type="project" value="UniProtKB-KW"/>
</dbReference>
<evidence type="ECO:0000256" key="4">
    <source>
        <dbReference type="ARBA" id="ARBA00023014"/>
    </source>
</evidence>
<dbReference type="GO" id="GO:0016740">
    <property type="term" value="F:transferase activity"/>
    <property type="evidence" value="ECO:0007669"/>
    <property type="project" value="TreeGrafter"/>
</dbReference>
<dbReference type="InterPro" id="IPR013785">
    <property type="entry name" value="Aldolase_TIM"/>
</dbReference>